<sequence length="283" mass="31354">MLGYGNLIDAATLGGGSWVGTLPLSNLKARALGKVARTTNLTFANTLFTVDHGVSKPVRIVGLVNHSMQLSAQFRVVGGSDPGFSTGVLYDSGWLDVWPAVYTTLSLEWPSTNFWGGRYTDAERIGVTPTRGLILPNTVSARYWRVELKDAANSDGFIQIGRVFMGAAWQSQVNALYGATSIAWETTTEIQAAISGAEYFDRRTPFRVARFSTEYMSETEGMSYAFEIQRQMGVDGEVFYVHDPDDVSHALRRQFLGRLRELSPVEYPYVGLLKTAWEVKELL</sequence>
<dbReference type="RefSeq" id="WP_377352698.1">
    <property type="nucleotide sequence ID" value="NZ_JBHTLQ010000006.1"/>
</dbReference>
<evidence type="ECO:0000313" key="2">
    <source>
        <dbReference type="Proteomes" id="UP001597216"/>
    </source>
</evidence>
<protein>
    <submittedName>
        <fullName evidence="1">Uncharacterized protein</fullName>
    </submittedName>
</protein>
<dbReference type="Proteomes" id="UP001597216">
    <property type="component" value="Unassembled WGS sequence"/>
</dbReference>
<proteinExistence type="predicted"/>
<gene>
    <name evidence="1" type="ORF">ACFQ27_04130</name>
</gene>
<keyword evidence="2" id="KW-1185">Reference proteome</keyword>
<name>A0ABW3SYP5_9CAUL</name>
<accession>A0ABW3SYP5</accession>
<organism evidence="1 2">
    <name type="scientific">Phenylobacterium conjunctum</name>
    <dbReference type="NCBI Taxonomy" id="1298959"/>
    <lineage>
        <taxon>Bacteria</taxon>
        <taxon>Pseudomonadati</taxon>
        <taxon>Pseudomonadota</taxon>
        <taxon>Alphaproteobacteria</taxon>
        <taxon>Caulobacterales</taxon>
        <taxon>Caulobacteraceae</taxon>
        <taxon>Phenylobacterium</taxon>
    </lineage>
</organism>
<comment type="caution">
    <text evidence="1">The sequence shown here is derived from an EMBL/GenBank/DDBJ whole genome shotgun (WGS) entry which is preliminary data.</text>
</comment>
<evidence type="ECO:0000313" key="1">
    <source>
        <dbReference type="EMBL" id="MFD1189758.1"/>
    </source>
</evidence>
<reference evidence="2" key="1">
    <citation type="journal article" date="2019" name="Int. J. Syst. Evol. Microbiol.">
        <title>The Global Catalogue of Microorganisms (GCM) 10K type strain sequencing project: providing services to taxonomists for standard genome sequencing and annotation.</title>
        <authorList>
            <consortium name="The Broad Institute Genomics Platform"/>
            <consortium name="The Broad Institute Genome Sequencing Center for Infectious Disease"/>
            <person name="Wu L."/>
            <person name="Ma J."/>
        </authorList>
    </citation>
    <scope>NUCLEOTIDE SEQUENCE [LARGE SCALE GENOMIC DNA]</scope>
    <source>
        <strain evidence="2">CCUG 55074</strain>
    </source>
</reference>
<dbReference type="EMBL" id="JBHTLQ010000006">
    <property type="protein sequence ID" value="MFD1189758.1"/>
    <property type="molecule type" value="Genomic_DNA"/>
</dbReference>